<dbReference type="InterPro" id="IPR002293">
    <property type="entry name" value="AA/rel_permease1"/>
</dbReference>
<evidence type="ECO:0000256" key="4">
    <source>
        <dbReference type="ARBA" id="ARBA00022989"/>
    </source>
</evidence>
<accession>A0AA88QRX1</accession>
<keyword evidence="3 6" id="KW-0812">Transmembrane</keyword>
<dbReference type="GO" id="GO:0005886">
    <property type="term" value="C:plasma membrane"/>
    <property type="evidence" value="ECO:0007669"/>
    <property type="project" value="TreeGrafter"/>
</dbReference>
<dbReference type="Proteomes" id="UP001187471">
    <property type="component" value="Unassembled WGS sequence"/>
</dbReference>
<feature type="transmembrane region" description="Helical" evidence="6">
    <location>
        <begin position="222"/>
        <end position="240"/>
    </location>
</feature>
<evidence type="ECO:0000313" key="7">
    <source>
        <dbReference type="EMBL" id="KAK2968150.1"/>
    </source>
</evidence>
<feature type="transmembrane region" description="Helical" evidence="6">
    <location>
        <begin position="252"/>
        <end position="272"/>
    </location>
</feature>
<feature type="transmembrane region" description="Helical" evidence="6">
    <location>
        <begin position="142"/>
        <end position="163"/>
    </location>
</feature>
<protein>
    <submittedName>
        <fullName evidence="7">Uncharacterized protein</fullName>
    </submittedName>
</protein>
<evidence type="ECO:0000256" key="6">
    <source>
        <dbReference type="SAM" id="Phobius"/>
    </source>
</evidence>
<evidence type="ECO:0000256" key="5">
    <source>
        <dbReference type="ARBA" id="ARBA00023136"/>
    </source>
</evidence>
<gene>
    <name evidence="7" type="ORF">RJ640_018243</name>
</gene>
<organism evidence="7 8">
    <name type="scientific">Escallonia rubra</name>
    <dbReference type="NCBI Taxonomy" id="112253"/>
    <lineage>
        <taxon>Eukaryota</taxon>
        <taxon>Viridiplantae</taxon>
        <taxon>Streptophyta</taxon>
        <taxon>Embryophyta</taxon>
        <taxon>Tracheophyta</taxon>
        <taxon>Spermatophyta</taxon>
        <taxon>Magnoliopsida</taxon>
        <taxon>eudicotyledons</taxon>
        <taxon>Gunneridae</taxon>
        <taxon>Pentapetalae</taxon>
        <taxon>asterids</taxon>
        <taxon>campanulids</taxon>
        <taxon>Escalloniales</taxon>
        <taxon>Escalloniaceae</taxon>
        <taxon>Escallonia</taxon>
    </lineage>
</organism>
<evidence type="ECO:0000256" key="2">
    <source>
        <dbReference type="ARBA" id="ARBA00008572"/>
    </source>
</evidence>
<comment type="subcellular location">
    <subcellularLocation>
        <location evidence="1">Membrane</location>
        <topology evidence="1">Multi-pass membrane protein</topology>
    </subcellularLocation>
</comment>
<reference evidence="7" key="1">
    <citation type="submission" date="2022-12" db="EMBL/GenBank/DDBJ databases">
        <title>Draft genome assemblies for two species of Escallonia (Escalloniales).</title>
        <authorList>
            <person name="Chanderbali A."/>
            <person name="Dervinis C."/>
            <person name="Anghel I."/>
            <person name="Soltis D."/>
            <person name="Soltis P."/>
            <person name="Zapata F."/>
        </authorList>
    </citation>
    <scope>NUCLEOTIDE SEQUENCE</scope>
    <source>
        <strain evidence="7">UCBG92.1500</strain>
        <tissue evidence="7">Leaf</tissue>
    </source>
</reference>
<comment type="similarity">
    <text evidence="2">Belongs to the amino acid-polyamine-organocation (APC) superfamily. Cationic amino acid transporter (CAT) (TC 2.A.3.3) family.</text>
</comment>
<comment type="caution">
    <text evidence="7">The sequence shown here is derived from an EMBL/GenBank/DDBJ whole genome shotgun (WGS) entry which is preliminary data.</text>
</comment>
<evidence type="ECO:0000256" key="1">
    <source>
        <dbReference type="ARBA" id="ARBA00004141"/>
    </source>
</evidence>
<dbReference type="GO" id="GO:0015171">
    <property type="term" value="F:amino acid transmembrane transporter activity"/>
    <property type="evidence" value="ECO:0007669"/>
    <property type="project" value="TreeGrafter"/>
</dbReference>
<keyword evidence="8" id="KW-1185">Reference proteome</keyword>
<sequence>MTKEKLEALLMDDPLPEDWIARGPELQEPAKYGIDWETCIYEEQVSPTTPNEMASGNGKTLKSGFLGALQKVKGKRKEKMPSVELPPALKRAKVTLLELPPSKVFLLKKIPSFGPDGLSGRATWECRTTMFLSSTFTRESSVVNMVLTSLHILFVIFVIVIGFWRGESKNFTEPADSKHPGAFFPYGAPGVFNGAAMVYLSYIGYDAVSTMAEEVKNPMKDIPIGVSGSVMLVTILYCLMAASMSMLLPYDMFCLGTLLKPFTVAIIVFGTFGPTVSNEYNIITDDYDLIKEFH</sequence>
<dbReference type="Gene3D" id="1.20.1740.10">
    <property type="entry name" value="Amino acid/polyamine transporter I"/>
    <property type="match status" value="1"/>
</dbReference>
<evidence type="ECO:0000313" key="8">
    <source>
        <dbReference type="Proteomes" id="UP001187471"/>
    </source>
</evidence>
<dbReference type="AlphaFoldDB" id="A0AA88QRX1"/>
<name>A0AA88QRX1_9ASTE</name>
<dbReference type="Pfam" id="PF13520">
    <property type="entry name" value="AA_permease_2"/>
    <property type="match status" value="1"/>
</dbReference>
<keyword evidence="5 6" id="KW-0472">Membrane</keyword>
<proteinExistence type="inferred from homology"/>
<dbReference type="EMBL" id="JAVXUO010002935">
    <property type="protein sequence ID" value="KAK2968150.1"/>
    <property type="molecule type" value="Genomic_DNA"/>
</dbReference>
<keyword evidence="4 6" id="KW-1133">Transmembrane helix</keyword>
<evidence type="ECO:0000256" key="3">
    <source>
        <dbReference type="ARBA" id="ARBA00022692"/>
    </source>
</evidence>
<dbReference type="PANTHER" id="PTHR43243:SF41">
    <property type="entry name" value="CATIONIC AMINO ACID TRANSPORTER 7, CHLOROPLASTIC"/>
    <property type="match status" value="1"/>
</dbReference>
<feature type="transmembrane region" description="Helical" evidence="6">
    <location>
        <begin position="183"/>
        <end position="202"/>
    </location>
</feature>
<dbReference type="PANTHER" id="PTHR43243">
    <property type="entry name" value="INNER MEMBRANE TRANSPORTER YGJI-RELATED"/>
    <property type="match status" value="1"/>
</dbReference>